<dbReference type="EMBL" id="JPFY01000011">
    <property type="protein sequence ID" value="KEQ47043.1"/>
    <property type="molecule type" value="Genomic_DNA"/>
</dbReference>
<dbReference type="InterPro" id="IPR051396">
    <property type="entry name" value="Bact_Antivir_Def_Nuclease"/>
</dbReference>
<dbReference type="PANTHER" id="PTHR43581">
    <property type="entry name" value="ATP/GTP PHOSPHATASE"/>
    <property type="match status" value="1"/>
</dbReference>
<dbReference type="InterPro" id="IPR027417">
    <property type="entry name" value="P-loop_NTPase"/>
</dbReference>
<dbReference type="Gene3D" id="3.40.50.300">
    <property type="entry name" value="P-loop containing nucleotide triphosphate hydrolases"/>
    <property type="match status" value="1"/>
</dbReference>
<dbReference type="PANTHER" id="PTHR43581:SF2">
    <property type="entry name" value="EXCINUCLEASE ATPASE SUBUNIT"/>
    <property type="match status" value="1"/>
</dbReference>
<organism evidence="2 3">
    <name type="scientific">Streptococcus mitis</name>
    <dbReference type="NCBI Taxonomy" id="28037"/>
    <lineage>
        <taxon>Bacteria</taxon>
        <taxon>Bacillati</taxon>
        <taxon>Bacillota</taxon>
        <taxon>Bacilli</taxon>
        <taxon>Lactobacillales</taxon>
        <taxon>Streptococcaceae</taxon>
        <taxon>Streptococcus</taxon>
        <taxon>Streptococcus mitis group</taxon>
    </lineage>
</organism>
<dbReference type="RefSeq" id="WP_050491232.1">
    <property type="nucleotide sequence ID" value="NZ_JPFY01000011.1"/>
</dbReference>
<evidence type="ECO:0000313" key="3">
    <source>
        <dbReference type="Proteomes" id="UP000028089"/>
    </source>
</evidence>
<sequence length="506" mass="59133">MDSIRLKNLRSLVDTGDLEIKPLNIILGSNSSGKSTFLRFFPLLKQTINRKIRGVLFWSGYDQNDVDFGDFETALNNQEGNDKMEFSFSFNITRNELSRFSRFYKLKIQDYWLEIPKFRKTTISICLEKNNGDGLEAISRVIVPIFGEDITINVSNKKINIGDREYRLLASDNVFLYRLDSIFHLNNLLDSEEIIKKELRTIIKEIDSDDLPTYIEYNDILKKDLVKLFIIDHEFNEEFEITKVKKLSKNELLIYKDMLMIKFLEMILKISDNYITSYFNNSIYIAPLRATAERYYRLRNLSIEEVDSSGGNLVDFLYNLDNEMFQQFQKWTNEFLGFQVEKDVIGYDGINKGYVSIYIRKSGDQDRYNLSDTGFGYSQILPIVTQLWFIANNPKKGVYLSRYPTTIIIEQPELHLHPKLQSKLISAICSLANRNFRFIIETHSETIINKIGDLIYNKKIGNEDVNIQIFSKRNGKMETIVESASYDKEGFLENWPIGFFDEGNYL</sequence>
<evidence type="ECO:0000259" key="1">
    <source>
        <dbReference type="Pfam" id="PF13175"/>
    </source>
</evidence>
<dbReference type="Pfam" id="PF13175">
    <property type="entry name" value="AAA_15"/>
    <property type="match status" value="1"/>
</dbReference>
<feature type="domain" description="Endonuclease GajA/Old nuclease/RecF-like AAA" evidence="1">
    <location>
        <begin position="2"/>
        <end position="448"/>
    </location>
</feature>
<reference evidence="2 3" key="1">
    <citation type="submission" date="2014-05" db="EMBL/GenBank/DDBJ databases">
        <authorList>
            <person name="Daugherty S.C."/>
            <person name="Tallon L.J."/>
            <person name="Sadzewicz L."/>
            <person name="Kilian M."/>
            <person name="Tettelin H."/>
        </authorList>
    </citation>
    <scope>NUCLEOTIDE SEQUENCE [LARGE SCALE GENOMIC DNA]</scope>
    <source>
        <strain evidence="2 3">SK578</strain>
    </source>
</reference>
<dbReference type="InterPro" id="IPR041685">
    <property type="entry name" value="AAA_GajA/Old/RecF-like"/>
</dbReference>
<name>A0A081QVS0_STRMT</name>
<dbReference type="PATRIC" id="fig|28037.93.peg.394"/>
<comment type="caution">
    <text evidence="2">The sequence shown here is derived from an EMBL/GenBank/DDBJ whole genome shotgun (WGS) entry which is preliminary data.</text>
</comment>
<evidence type="ECO:0000313" key="2">
    <source>
        <dbReference type="EMBL" id="KEQ47043.1"/>
    </source>
</evidence>
<gene>
    <name evidence="2" type="ORF">SK578_0408</name>
</gene>
<dbReference type="AlphaFoldDB" id="A0A081QVS0"/>
<dbReference type="Proteomes" id="UP000028089">
    <property type="component" value="Unassembled WGS sequence"/>
</dbReference>
<proteinExistence type="predicted"/>
<accession>A0A081QVS0</accession>
<protein>
    <recommendedName>
        <fullName evidence="1">Endonuclease GajA/Old nuclease/RecF-like AAA domain-containing protein</fullName>
    </recommendedName>
</protein>
<dbReference type="SUPFAM" id="SSF52540">
    <property type="entry name" value="P-loop containing nucleoside triphosphate hydrolases"/>
    <property type="match status" value="1"/>
</dbReference>